<evidence type="ECO:0000256" key="3">
    <source>
        <dbReference type="ARBA" id="ARBA00006576"/>
    </source>
</evidence>
<dbReference type="FunFam" id="3.40.140.10:FF:000008">
    <property type="entry name" value="Cytidine deaminase"/>
    <property type="match status" value="1"/>
</dbReference>
<dbReference type="PROSITE" id="PS00903">
    <property type="entry name" value="CYT_DCMP_DEAMINASES_1"/>
    <property type="match status" value="1"/>
</dbReference>
<feature type="active site" description="Proton donor" evidence="12">
    <location>
        <position position="52"/>
    </location>
</feature>
<dbReference type="GO" id="GO:0008270">
    <property type="term" value="F:zinc ion binding"/>
    <property type="evidence" value="ECO:0007669"/>
    <property type="project" value="UniProtKB-UniRule"/>
</dbReference>
<sequence>MSLEKAAFAVRENAYAPYSHFKVGAAIRAADGTIFAGCNVENIAYPEGTCAEAGAIAAMVAAGETRLTEVFVVADSPVPVTPCGGCRQKLAEFGTGDAKVTLSNLDGVRQEMTLAELLPGAFGKDHLTEGHGDRD</sequence>
<comment type="catalytic activity">
    <reaction evidence="10 15">
        <text>2'-deoxycytidine + H2O + H(+) = 2'-deoxyuridine + NH4(+)</text>
        <dbReference type="Rhea" id="RHEA:13433"/>
        <dbReference type="ChEBI" id="CHEBI:15377"/>
        <dbReference type="ChEBI" id="CHEBI:15378"/>
        <dbReference type="ChEBI" id="CHEBI:15698"/>
        <dbReference type="ChEBI" id="CHEBI:16450"/>
        <dbReference type="ChEBI" id="CHEBI:28938"/>
        <dbReference type="EC" id="3.5.4.5"/>
    </reaction>
</comment>
<gene>
    <name evidence="17" type="ORF">SAMN04488042_10839</name>
</gene>
<evidence type="ECO:0000256" key="11">
    <source>
        <dbReference type="ARBA" id="ARBA00049558"/>
    </source>
</evidence>
<dbReference type="InterPro" id="IPR006262">
    <property type="entry name" value="Cyt_deam_tetra"/>
</dbReference>
<comment type="catalytic activity">
    <reaction evidence="11 15">
        <text>cytidine + H2O + H(+) = uridine + NH4(+)</text>
        <dbReference type="Rhea" id="RHEA:16069"/>
        <dbReference type="ChEBI" id="CHEBI:15377"/>
        <dbReference type="ChEBI" id="CHEBI:15378"/>
        <dbReference type="ChEBI" id="CHEBI:16704"/>
        <dbReference type="ChEBI" id="CHEBI:17562"/>
        <dbReference type="ChEBI" id="CHEBI:28938"/>
        <dbReference type="EC" id="3.5.4.5"/>
    </reaction>
</comment>
<dbReference type="STRING" id="254406.SAMN04488042_10839"/>
<feature type="binding site" evidence="14">
    <location>
        <position position="50"/>
    </location>
    <ligand>
        <name>Zn(2+)</name>
        <dbReference type="ChEBI" id="CHEBI:29105"/>
        <note>catalytic</note>
    </ligand>
</feature>
<evidence type="ECO:0000256" key="12">
    <source>
        <dbReference type="PIRSR" id="PIRSR606262-1"/>
    </source>
</evidence>
<dbReference type="InterPro" id="IPR016193">
    <property type="entry name" value="Cytidine_deaminase-like"/>
</dbReference>
<organism evidence="17 18">
    <name type="scientific">Shimia aestuarii</name>
    <dbReference type="NCBI Taxonomy" id="254406"/>
    <lineage>
        <taxon>Bacteria</taxon>
        <taxon>Pseudomonadati</taxon>
        <taxon>Pseudomonadota</taxon>
        <taxon>Alphaproteobacteria</taxon>
        <taxon>Rhodobacterales</taxon>
        <taxon>Roseobacteraceae</taxon>
    </lineage>
</organism>
<evidence type="ECO:0000256" key="9">
    <source>
        <dbReference type="ARBA" id="ARBA00032005"/>
    </source>
</evidence>
<dbReference type="GO" id="GO:0055086">
    <property type="term" value="P:nucleobase-containing small molecule metabolic process"/>
    <property type="evidence" value="ECO:0007669"/>
    <property type="project" value="UniProtKB-ARBA"/>
</dbReference>
<name>A0A1I4REH0_9RHOB</name>
<evidence type="ECO:0000256" key="8">
    <source>
        <dbReference type="ARBA" id="ARBA00022833"/>
    </source>
</evidence>
<evidence type="ECO:0000256" key="14">
    <source>
        <dbReference type="PIRSR" id="PIRSR606262-3"/>
    </source>
</evidence>
<dbReference type="Pfam" id="PF00383">
    <property type="entry name" value="dCMP_cyt_deam_1"/>
    <property type="match status" value="1"/>
</dbReference>
<keyword evidence="8 14" id="KW-0862">Zinc</keyword>
<accession>A0A1I4REH0</accession>
<feature type="binding site" evidence="14">
    <location>
        <position position="83"/>
    </location>
    <ligand>
        <name>Zn(2+)</name>
        <dbReference type="ChEBI" id="CHEBI:29105"/>
        <note>catalytic</note>
    </ligand>
</feature>
<dbReference type="GO" id="GO:0072527">
    <property type="term" value="P:pyrimidine-containing compound metabolic process"/>
    <property type="evidence" value="ECO:0007669"/>
    <property type="project" value="UniProtKB-ARBA"/>
</dbReference>
<comment type="cofactor">
    <cofactor evidence="1 14 15">
        <name>Zn(2+)</name>
        <dbReference type="ChEBI" id="CHEBI:29105"/>
    </cofactor>
</comment>
<dbReference type="EC" id="3.5.4.5" evidence="4 15"/>
<comment type="function">
    <text evidence="2 15">This enzyme scavenges exogenous and endogenous cytidine and 2'-deoxycytidine for UMP synthesis.</text>
</comment>
<dbReference type="GO" id="GO:0005829">
    <property type="term" value="C:cytosol"/>
    <property type="evidence" value="ECO:0007669"/>
    <property type="project" value="TreeGrafter"/>
</dbReference>
<feature type="domain" description="CMP/dCMP-type deaminase" evidence="16">
    <location>
        <begin position="1"/>
        <end position="125"/>
    </location>
</feature>
<evidence type="ECO:0000256" key="10">
    <source>
        <dbReference type="ARBA" id="ARBA00049252"/>
    </source>
</evidence>
<proteinExistence type="inferred from homology"/>
<dbReference type="CDD" id="cd01283">
    <property type="entry name" value="cytidine_deaminase"/>
    <property type="match status" value="1"/>
</dbReference>
<evidence type="ECO:0000256" key="4">
    <source>
        <dbReference type="ARBA" id="ARBA00012783"/>
    </source>
</evidence>
<protein>
    <recommendedName>
        <fullName evidence="5 15">Cytidine deaminase</fullName>
        <ecNumber evidence="4 15">3.5.4.5</ecNumber>
    </recommendedName>
    <alternativeName>
        <fullName evidence="9 15">Cytidine aminohydrolase</fullName>
    </alternativeName>
</protein>
<dbReference type="InterPro" id="IPR002125">
    <property type="entry name" value="CMP_dCMP_dom"/>
</dbReference>
<feature type="binding site" evidence="13">
    <location>
        <begin position="39"/>
        <end position="45"/>
    </location>
    <ligand>
        <name>substrate</name>
    </ligand>
</feature>
<dbReference type="InterPro" id="IPR016192">
    <property type="entry name" value="APOBEC/CMP_deaminase_Zn-bd"/>
</dbReference>
<keyword evidence="18" id="KW-1185">Reference proteome</keyword>
<evidence type="ECO:0000256" key="5">
    <source>
        <dbReference type="ARBA" id="ARBA00018266"/>
    </source>
</evidence>
<evidence type="ECO:0000256" key="15">
    <source>
        <dbReference type="RuleBase" id="RU364006"/>
    </source>
</evidence>
<dbReference type="SUPFAM" id="SSF53927">
    <property type="entry name" value="Cytidine deaminase-like"/>
    <property type="match status" value="1"/>
</dbReference>
<dbReference type="PANTHER" id="PTHR11644">
    <property type="entry name" value="CYTIDINE DEAMINASE"/>
    <property type="match status" value="1"/>
</dbReference>
<keyword evidence="6 14" id="KW-0479">Metal-binding</keyword>
<dbReference type="OrthoDB" id="9795347at2"/>
<evidence type="ECO:0000256" key="1">
    <source>
        <dbReference type="ARBA" id="ARBA00001947"/>
    </source>
</evidence>
<evidence type="ECO:0000313" key="17">
    <source>
        <dbReference type="EMBL" id="SFM50436.1"/>
    </source>
</evidence>
<comment type="similarity">
    <text evidence="3 15">Belongs to the cytidine and deoxycytidylate deaminase family.</text>
</comment>
<feature type="binding site" evidence="14">
    <location>
        <position position="86"/>
    </location>
    <ligand>
        <name>Zn(2+)</name>
        <dbReference type="ChEBI" id="CHEBI:29105"/>
        <note>catalytic</note>
    </ligand>
</feature>
<evidence type="ECO:0000259" key="16">
    <source>
        <dbReference type="PROSITE" id="PS51747"/>
    </source>
</evidence>
<dbReference type="GO" id="GO:0042802">
    <property type="term" value="F:identical protein binding"/>
    <property type="evidence" value="ECO:0007669"/>
    <property type="project" value="UniProtKB-ARBA"/>
</dbReference>
<evidence type="ECO:0000256" key="2">
    <source>
        <dbReference type="ARBA" id="ARBA00003949"/>
    </source>
</evidence>
<dbReference type="PROSITE" id="PS51747">
    <property type="entry name" value="CYT_DCMP_DEAMINASES_2"/>
    <property type="match status" value="1"/>
</dbReference>
<dbReference type="NCBIfam" id="TIGR01354">
    <property type="entry name" value="cyt_deam_tetra"/>
    <property type="match status" value="1"/>
</dbReference>
<dbReference type="GO" id="GO:0004126">
    <property type="term" value="F:cytidine deaminase activity"/>
    <property type="evidence" value="ECO:0007669"/>
    <property type="project" value="UniProtKB-UniRule"/>
</dbReference>
<evidence type="ECO:0000256" key="7">
    <source>
        <dbReference type="ARBA" id="ARBA00022801"/>
    </source>
</evidence>
<dbReference type="Gene3D" id="3.40.140.10">
    <property type="entry name" value="Cytidine Deaminase, domain 2"/>
    <property type="match status" value="1"/>
</dbReference>
<dbReference type="RefSeq" id="WP_093095264.1">
    <property type="nucleotide sequence ID" value="NZ_FOTQ01000008.1"/>
</dbReference>
<evidence type="ECO:0000313" key="18">
    <source>
        <dbReference type="Proteomes" id="UP000199144"/>
    </source>
</evidence>
<dbReference type="EMBL" id="FOTQ01000008">
    <property type="protein sequence ID" value="SFM50436.1"/>
    <property type="molecule type" value="Genomic_DNA"/>
</dbReference>
<evidence type="ECO:0000256" key="13">
    <source>
        <dbReference type="PIRSR" id="PIRSR606262-2"/>
    </source>
</evidence>
<dbReference type="Proteomes" id="UP000199144">
    <property type="component" value="Unassembled WGS sequence"/>
</dbReference>
<dbReference type="PANTHER" id="PTHR11644:SF2">
    <property type="entry name" value="CYTIDINE DEAMINASE"/>
    <property type="match status" value="1"/>
</dbReference>
<dbReference type="AlphaFoldDB" id="A0A1I4REH0"/>
<dbReference type="NCBIfam" id="NF004064">
    <property type="entry name" value="PRK05578.1"/>
    <property type="match status" value="1"/>
</dbReference>
<keyword evidence="7 15" id="KW-0378">Hydrolase</keyword>
<evidence type="ECO:0000256" key="6">
    <source>
        <dbReference type="ARBA" id="ARBA00022723"/>
    </source>
</evidence>
<reference evidence="17 18" key="1">
    <citation type="submission" date="2016-10" db="EMBL/GenBank/DDBJ databases">
        <authorList>
            <person name="de Groot N.N."/>
        </authorList>
    </citation>
    <scope>NUCLEOTIDE SEQUENCE [LARGE SCALE GENOMIC DNA]</scope>
    <source>
        <strain evidence="17 18">DSM 15283</strain>
    </source>
</reference>
<dbReference type="InterPro" id="IPR050202">
    <property type="entry name" value="Cyt/Deoxycyt_deaminase"/>
</dbReference>